<evidence type="ECO:0000256" key="2">
    <source>
        <dbReference type="ARBA" id="ARBA00022741"/>
    </source>
</evidence>
<comment type="caution">
    <text evidence="5">The sequence shown here is derived from an EMBL/GenBank/DDBJ whole genome shotgun (WGS) entry which is preliminary data.</text>
</comment>
<proteinExistence type="predicted"/>
<accession>A0AAD3DE41</accession>
<dbReference type="GO" id="GO:0005524">
    <property type="term" value="F:ATP binding"/>
    <property type="evidence" value="ECO:0007669"/>
    <property type="project" value="UniProtKB-KW"/>
</dbReference>
<keyword evidence="6" id="KW-1185">Reference proteome</keyword>
<dbReference type="SMART" id="SM00382">
    <property type="entry name" value="AAA"/>
    <property type="match status" value="1"/>
</dbReference>
<keyword evidence="3" id="KW-0067">ATP-binding</keyword>
<dbReference type="Gene3D" id="3.40.50.300">
    <property type="entry name" value="P-loop containing nucleotide triphosphate hydrolases"/>
    <property type="match status" value="1"/>
</dbReference>
<feature type="non-terminal residue" evidence="5">
    <location>
        <position position="294"/>
    </location>
</feature>
<evidence type="ECO:0000256" key="3">
    <source>
        <dbReference type="ARBA" id="ARBA00022840"/>
    </source>
</evidence>
<gene>
    <name evidence="5" type="ORF">Agub_g71</name>
</gene>
<evidence type="ECO:0000256" key="1">
    <source>
        <dbReference type="ARBA" id="ARBA00022448"/>
    </source>
</evidence>
<protein>
    <recommendedName>
        <fullName evidence="4">AAA+ ATPase domain-containing protein</fullName>
    </recommendedName>
</protein>
<evidence type="ECO:0000313" key="5">
    <source>
        <dbReference type="EMBL" id="GFR39609.1"/>
    </source>
</evidence>
<keyword evidence="2" id="KW-0547">Nucleotide-binding</keyword>
<organism evidence="5 6">
    <name type="scientific">Astrephomene gubernaculifera</name>
    <dbReference type="NCBI Taxonomy" id="47775"/>
    <lineage>
        <taxon>Eukaryota</taxon>
        <taxon>Viridiplantae</taxon>
        <taxon>Chlorophyta</taxon>
        <taxon>core chlorophytes</taxon>
        <taxon>Chlorophyceae</taxon>
        <taxon>CS clade</taxon>
        <taxon>Chlamydomonadales</taxon>
        <taxon>Astrephomenaceae</taxon>
        <taxon>Astrephomene</taxon>
    </lineage>
</organism>
<keyword evidence="1" id="KW-0813">Transport</keyword>
<reference evidence="5 6" key="1">
    <citation type="journal article" date="2021" name="Sci. Rep.">
        <title>Genome sequencing of the multicellular alga Astrephomene provides insights into convergent evolution of germ-soma differentiation.</title>
        <authorList>
            <person name="Yamashita S."/>
            <person name="Yamamoto K."/>
            <person name="Matsuzaki R."/>
            <person name="Suzuki S."/>
            <person name="Yamaguchi H."/>
            <person name="Hirooka S."/>
            <person name="Minakuchi Y."/>
            <person name="Miyagishima S."/>
            <person name="Kawachi M."/>
            <person name="Toyoda A."/>
            <person name="Nozaki H."/>
        </authorList>
    </citation>
    <scope>NUCLEOTIDE SEQUENCE [LARGE SCALE GENOMIC DNA]</scope>
    <source>
        <strain evidence="5 6">NIES-4017</strain>
    </source>
</reference>
<feature type="domain" description="AAA+ ATPase" evidence="4">
    <location>
        <begin position="100"/>
        <end position="289"/>
    </location>
</feature>
<dbReference type="SUPFAM" id="SSF52540">
    <property type="entry name" value="P-loop containing nucleoside triphosphate hydrolases"/>
    <property type="match status" value="2"/>
</dbReference>
<name>A0AAD3DE41_9CHLO</name>
<dbReference type="GO" id="GO:0016887">
    <property type="term" value="F:ATP hydrolysis activity"/>
    <property type="evidence" value="ECO:0007669"/>
    <property type="project" value="InterPro"/>
</dbReference>
<dbReference type="InterPro" id="IPR027417">
    <property type="entry name" value="P-loop_NTPase"/>
</dbReference>
<dbReference type="AlphaFoldDB" id="A0AAD3DE41"/>
<sequence length="294" mass="31071">MAGEQSEKAGCFGGKTVAPSVGPALHAVTDGDRDNFKLITKFTSRMEKVGITMPGVEVRWDNLMVEVEAPQPAAGKGSKFCGDPPKPRLILNAGSGVLPPGRMCLLLGPPGAGRTTLLRALCGQLLPTHAYPLLSCGSGSTTSDGTRRRSRAGLHLYGNVSYNGIPVQGPGCSFEVARTATYVGQRENHMAELTVAETLTFAARCQGAGIAKRLHDLLREREAAAGLQAEQQDEDMERLMALTGGPHAPLVFVEMIARMLGIEHVLDTPVGDEMVKGISGGQQRRVTVGEMAVG</sequence>
<evidence type="ECO:0000313" key="6">
    <source>
        <dbReference type="Proteomes" id="UP001054857"/>
    </source>
</evidence>
<dbReference type="InterPro" id="IPR003593">
    <property type="entry name" value="AAA+_ATPase"/>
</dbReference>
<dbReference type="PANTHER" id="PTHR19241">
    <property type="entry name" value="ATP-BINDING CASSETTE TRANSPORTER"/>
    <property type="match status" value="1"/>
</dbReference>
<dbReference type="InterPro" id="IPR003439">
    <property type="entry name" value="ABC_transporter-like_ATP-bd"/>
</dbReference>
<dbReference type="Proteomes" id="UP001054857">
    <property type="component" value="Unassembled WGS sequence"/>
</dbReference>
<dbReference type="EMBL" id="BMAR01000001">
    <property type="protein sequence ID" value="GFR39609.1"/>
    <property type="molecule type" value="Genomic_DNA"/>
</dbReference>
<evidence type="ECO:0000259" key="4">
    <source>
        <dbReference type="SMART" id="SM00382"/>
    </source>
</evidence>
<dbReference type="Pfam" id="PF00005">
    <property type="entry name" value="ABC_tran"/>
    <property type="match status" value="1"/>
</dbReference>